<gene>
    <name evidence="1" type="ORF">EDB95_4637</name>
</gene>
<keyword evidence="2" id="KW-1185">Reference proteome</keyword>
<dbReference type="OrthoDB" id="1090083at2"/>
<dbReference type="RefSeq" id="WP_133997884.1">
    <property type="nucleotide sequence ID" value="NZ_SODV01000002.1"/>
</dbReference>
<dbReference type="Proteomes" id="UP000294498">
    <property type="component" value="Unassembled WGS sequence"/>
</dbReference>
<evidence type="ECO:0000313" key="1">
    <source>
        <dbReference type="EMBL" id="TDW96801.1"/>
    </source>
</evidence>
<dbReference type="EMBL" id="SODV01000002">
    <property type="protein sequence ID" value="TDW96801.1"/>
    <property type="molecule type" value="Genomic_DNA"/>
</dbReference>
<dbReference type="Pfam" id="PF05947">
    <property type="entry name" value="T6SS_TssF"/>
    <property type="match status" value="1"/>
</dbReference>
<comment type="caution">
    <text evidence="1">The sequence shown here is derived from an EMBL/GenBank/DDBJ whole genome shotgun (WGS) entry which is preliminary data.</text>
</comment>
<reference evidence="1 2" key="1">
    <citation type="submission" date="2019-03" db="EMBL/GenBank/DDBJ databases">
        <title>Genomic Encyclopedia of Type Strains, Phase IV (KMG-IV): sequencing the most valuable type-strain genomes for metagenomic binning, comparative biology and taxonomic classification.</title>
        <authorList>
            <person name="Goeker M."/>
        </authorList>
    </citation>
    <scope>NUCLEOTIDE SEQUENCE [LARGE SCALE GENOMIC DNA]</scope>
    <source>
        <strain evidence="1 2">DSM 100059</strain>
    </source>
</reference>
<proteinExistence type="predicted"/>
<sequence length="594" mass="67166">MQELRYHSSKEQIRGRLLRHAADFWNLPSATDLDPLVQVLIEGLASELYNVSADMQYTESRLLEKLAGLLTPDLMTMPLPAHALVQARPVENVEILEAGFALRRQTADKGADAWFTPARETPVYNAGIVLLASGNKVTGPSGRPLRAQPGKRLEPYTLWIGLDLPKDIDTLPPLSFYIHSRYEALTEDWYRLLPLSGWKIQGHSLDMRAGLPGDDPDEWLRAFDPLAVRLRDIERYYQAHFLHATPLPLEGGPLPYPPSWKDIFLAADLATLRDPLWWIEVTFPSSIGLQGLEELEVQLNTFPAVNRRLHKIHHRFKGIGHIIPLRPEPGSLFLGVHRLTDSKGRVYEPVPLHPEGGQTPGTYSLRSGGAERFDQRNAREIIDYLFELLRDESAAFSSYGFDFLTQALKSLQQGLTLVEQKARQTLSDITEGTRYIVVKPLDPHETMHLEYWTTQGYLPLQLQSGTPLTQSEGSRLRAGSIRLVTRPVGARTAPGPADRLQAYKYALMTRDRIVTEEDIRLFLRQELGERLGTVVIRKGVMVSQHPKEGLRKTIDVILTDAAFSDDEWPHLSRDLAEKLAARSGIQQYYRILLQ</sequence>
<name>A0A4R8DGK9_9BACT</name>
<accession>A0A4R8DGK9</accession>
<organism evidence="1 2">
    <name type="scientific">Dinghuibacter silviterrae</name>
    <dbReference type="NCBI Taxonomy" id="1539049"/>
    <lineage>
        <taxon>Bacteria</taxon>
        <taxon>Pseudomonadati</taxon>
        <taxon>Bacteroidota</taxon>
        <taxon>Chitinophagia</taxon>
        <taxon>Chitinophagales</taxon>
        <taxon>Chitinophagaceae</taxon>
        <taxon>Dinghuibacter</taxon>
    </lineage>
</organism>
<dbReference type="AlphaFoldDB" id="A0A4R8DGK9"/>
<protein>
    <submittedName>
        <fullName evidence="1">Uncharacterized protein</fullName>
    </submittedName>
</protein>
<evidence type="ECO:0000313" key="2">
    <source>
        <dbReference type="Proteomes" id="UP000294498"/>
    </source>
</evidence>
<dbReference type="InterPro" id="IPR010272">
    <property type="entry name" value="T6SS_TssF"/>
</dbReference>